<protein>
    <submittedName>
        <fullName evidence="1">Uncharacterized protein</fullName>
    </submittedName>
</protein>
<name>A0A392TB75_9FABA</name>
<evidence type="ECO:0000313" key="1">
    <source>
        <dbReference type="EMBL" id="MCI57460.1"/>
    </source>
</evidence>
<dbReference type="EMBL" id="LXQA010529206">
    <property type="protein sequence ID" value="MCI57460.1"/>
    <property type="molecule type" value="Genomic_DNA"/>
</dbReference>
<dbReference type="AlphaFoldDB" id="A0A392TB75"/>
<accession>A0A392TB75</accession>
<evidence type="ECO:0000313" key="2">
    <source>
        <dbReference type="Proteomes" id="UP000265520"/>
    </source>
</evidence>
<feature type="non-terminal residue" evidence="1">
    <location>
        <position position="1"/>
    </location>
</feature>
<proteinExistence type="predicted"/>
<comment type="caution">
    <text evidence="1">The sequence shown here is derived from an EMBL/GenBank/DDBJ whole genome shotgun (WGS) entry which is preliminary data.</text>
</comment>
<dbReference type="Proteomes" id="UP000265520">
    <property type="component" value="Unassembled WGS sequence"/>
</dbReference>
<organism evidence="1 2">
    <name type="scientific">Trifolium medium</name>
    <dbReference type="NCBI Taxonomy" id="97028"/>
    <lineage>
        <taxon>Eukaryota</taxon>
        <taxon>Viridiplantae</taxon>
        <taxon>Streptophyta</taxon>
        <taxon>Embryophyta</taxon>
        <taxon>Tracheophyta</taxon>
        <taxon>Spermatophyta</taxon>
        <taxon>Magnoliopsida</taxon>
        <taxon>eudicotyledons</taxon>
        <taxon>Gunneridae</taxon>
        <taxon>Pentapetalae</taxon>
        <taxon>rosids</taxon>
        <taxon>fabids</taxon>
        <taxon>Fabales</taxon>
        <taxon>Fabaceae</taxon>
        <taxon>Papilionoideae</taxon>
        <taxon>50 kb inversion clade</taxon>
        <taxon>NPAAA clade</taxon>
        <taxon>Hologalegina</taxon>
        <taxon>IRL clade</taxon>
        <taxon>Trifolieae</taxon>
        <taxon>Trifolium</taxon>
    </lineage>
</organism>
<keyword evidence="2" id="KW-1185">Reference proteome</keyword>
<reference evidence="1 2" key="1">
    <citation type="journal article" date="2018" name="Front. Plant Sci.">
        <title>Red Clover (Trifolium pratense) and Zigzag Clover (T. medium) - A Picture of Genomic Similarities and Differences.</title>
        <authorList>
            <person name="Dluhosova J."/>
            <person name="Istvanek J."/>
            <person name="Nedelnik J."/>
            <person name="Repkova J."/>
        </authorList>
    </citation>
    <scope>NUCLEOTIDE SEQUENCE [LARGE SCALE GENOMIC DNA]</scope>
    <source>
        <strain evidence="2">cv. 10/8</strain>
        <tissue evidence="1">Leaf</tissue>
    </source>
</reference>
<sequence length="41" mass="4410">IRIAIAMGGWELCWCCKEGGDGIGGHCVGKSSRIKRSFVLD</sequence>